<protein>
    <recommendedName>
        <fullName evidence="3">DUF3011 domain-containing protein</fullName>
    </recommendedName>
</protein>
<comment type="caution">
    <text evidence="1">The sequence shown here is derived from an EMBL/GenBank/DDBJ whole genome shotgun (WGS) entry which is preliminary data.</text>
</comment>
<dbReference type="EMBL" id="JAUSRV010000003">
    <property type="protein sequence ID" value="MDP9969954.1"/>
    <property type="molecule type" value="Genomic_DNA"/>
</dbReference>
<dbReference type="Proteomes" id="UP001224845">
    <property type="component" value="Unassembled WGS sequence"/>
</dbReference>
<evidence type="ECO:0000313" key="2">
    <source>
        <dbReference type="Proteomes" id="UP001224845"/>
    </source>
</evidence>
<reference evidence="1" key="1">
    <citation type="submission" date="2023-07" db="EMBL/GenBank/DDBJ databases">
        <title>Sorghum-associated microbial communities from plants grown in Nebraska, USA.</title>
        <authorList>
            <person name="Schachtman D."/>
        </authorList>
    </citation>
    <scope>NUCLEOTIDE SEQUENCE</scope>
    <source>
        <strain evidence="1">DS3315</strain>
    </source>
</reference>
<name>A0AAW8EBQ8_VARPD</name>
<accession>A0AAW8EBQ8</accession>
<organism evidence="1 2">
    <name type="scientific">Variovorax paradoxus</name>
    <dbReference type="NCBI Taxonomy" id="34073"/>
    <lineage>
        <taxon>Bacteria</taxon>
        <taxon>Pseudomonadati</taxon>
        <taxon>Pseudomonadota</taxon>
        <taxon>Betaproteobacteria</taxon>
        <taxon>Burkholderiales</taxon>
        <taxon>Comamonadaceae</taxon>
        <taxon>Variovorax</taxon>
    </lineage>
</organism>
<evidence type="ECO:0000313" key="1">
    <source>
        <dbReference type="EMBL" id="MDP9969954.1"/>
    </source>
</evidence>
<sequence>MHKGIDAGVRTSSLVRWSWSLKTSRRDTPTRGTCLSIHAYLSASMCLALLLSSGSVNAELQPIGTLYTPGISPFSNSFYATENDACRAATTVAGNGRIFSHTEKISGRWSGTASACIFKDAQGQLLPLSECFLNRLARQTASLDGCFPFGDGPTHVFATKISLKILSATYAFLTRVGNRKKRHFPPSRLRSAPRAFKHLTPFFPLPLTSFGSNPISQAPDRRLFHLLASIAALGAQMLRGRQGRWVKLGPTTTPSL</sequence>
<dbReference type="AlphaFoldDB" id="A0AAW8EBQ8"/>
<proteinExistence type="predicted"/>
<evidence type="ECO:0008006" key="3">
    <source>
        <dbReference type="Google" id="ProtNLM"/>
    </source>
</evidence>
<gene>
    <name evidence="1" type="ORF">J2W39_001184</name>
</gene>